<comment type="catalytic activity">
    <reaction evidence="9">
        <text>a 2'-deoxyadenosine in DNA + S-adenosyl-L-methionine = an N(6)-methyl-2'-deoxyadenosine in DNA + S-adenosyl-L-homocysteine + H(+)</text>
        <dbReference type="Rhea" id="RHEA:15197"/>
        <dbReference type="Rhea" id="RHEA-COMP:12418"/>
        <dbReference type="Rhea" id="RHEA-COMP:12419"/>
        <dbReference type="ChEBI" id="CHEBI:15378"/>
        <dbReference type="ChEBI" id="CHEBI:57856"/>
        <dbReference type="ChEBI" id="CHEBI:59789"/>
        <dbReference type="ChEBI" id="CHEBI:90615"/>
        <dbReference type="ChEBI" id="CHEBI:90616"/>
        <dbReference type="EC" id="2.1.1.72"/>
    </reaction>
</comment>
<comment type="similarity">
    <text evidence="2">Belongs to the type-I restriction system S methylase family.</text>
</comment>
<dbReference type="SUPFAM" id="SSF53335">
    <property type="entry name" value="S-adenosyl-L-methionine-dependent methyltransferases"/>
    <property type="match status" value="1"/>
</dbReference>
<dbReference type="CDD" id="cd17283">
    <property type="entry name" value="RMtype1_S_Hpy180ORF7835P_TRD2-CR2_like"/>
    <property type="match status" value="1"/>
</dbReference>
<gene>
    <name evidence="12" type="ORF">SAMN02927900_02498</name>
</gene>
<keyword evidence="4" id="KW-0489">Methyltransferase</keyword>
<dbReference type="InterPro" id="IPR044946">
    <property type="entry name" value="Restrct_endonuc_typeI_TRD_sf"/>
</dbReference>
<evidence type="ECO:0000256" key="2">
    <source>
        <dbReference type="ARBA" id="ARBA00010923"/>
    </source>
</evidence>
<protein>
    <recommendedName>
        <fullName evidence="3">site-specific DNA-methyltransferase (adenine-specific)</fullName>
        <ecNumber evidence="3">2.1.1.72</ecNumber>
    </recommendedName>
</protein>
<dbReference type="GO" id="GO:0003677">
    <property type="term" value="F:DNA binding"/>
    <property type="evidence" value="ECO:0007669"/>
    <property type="project" value="UniProtKB-KW"/>
</dbReference>
<proteinExistence type="inferred from homology"/>
<dbReference type="EMBL" id="FMTM01000003">
    <property type="protein sequence ID" value="SCW54900.1"/>
    <property type="molecule type" value="Genomic_DNA"/>
</dbReference>
<feature type="domain" description="Type I restriction modification DNA specificity" evidence="10">
    <location>
        <begin position="734"/>
        <end position="823"/>
    </location>
</feature>
<keyword evidence="6" id="KW-0949">S-adenosyl-L-methionine</keyword>
<evidence type="ECO:0000256" key="4">
    <source>
        <dbReference type="ARBA" id="ARBA00022603"/>
    </source>
</evidence>
<dbReference type="AlphaFoldDB" id="A0A1G4RDS4"/>
<organism evidence="12 13">
    <name type="scientific">Rhizobium mongolense subsp. loessense</name>
    <dbReference type="NCBI Taxonomy" id="158890"/>
    <lineage>
        <taxon>Bacteria</taxon>
        <taxon>Pseudomonadati</taxon>
        <taxon>Pseudomonadota</taxon>
        <taxon>Alphaproteobacteria</taxon>
        <taxon>Hyphomicrobiales</taxon>
        <taxon>Rhizobiaceae</taxon>
        <taxon>Rhizobium/Agrobacterium group</taxon>
        <taxon>Rhizobium</taxon>
    </lineage>
</organism>
<dbReference type="GO" id="GO:0009307">
    <property type="term" value="P:DNA restriction-modification system"/>
    <property type="evidence" value="ECO:0007669"/>
    <property type="project" value="UniProtKB-KW"/>
</dbReference>
<keyword evidence="7" id="KW-0680">Restriction system</keyword>
<dbReference type="InterPro" id="IPR029063">
    <property type="entry name" value="SAM-dependent_MTases_sf"/>
</dbReference>
<dbReference type="Gene3D" id="3.40.50.150">
    <property type="entry name" value="Vaccinia Virus protein VP39"/>
    <property type="match status" value="1"/>
</dbReference>
<dbReference type="EC" id="2.1.1.72" evidence="3"/>
<evidence type="ECO:0000256" key="8">
    <source>
        <dbReference type="ARBA" id="ARBA00023125"/>
    </source>
</evidence>
<dbReference type="PANTHER" id="PTHR42933">
    <property type="entry name" value="SLR6095 PROTEIN"/>
    <property type="match status" value="1"/>
</dbReference>
<dbReference type="RefSeq" id="WP_092585173.1">
    <property type="nucleotide sequence ID" value="NZ_FMTM01000003.1"/>
</dbReference>
<accession>A0A1G4RDS4</accession>
<comment type="similarity">
    <text evidence="1">Belongs to the N(4)/N(6)-methyltransferase family.</text>
</comment>
<dbReference type="GO" id="GO:0032259">
    <property type="term" value="P:methylation"/>
    <property type="evidence" value="ECO:0007669"/>
    <property type="project" value="UniProtKB-KW"/>
</dbReference>
<keyword evidence="8" id="KW-0238">DNA-binding</keyword>
<evidence type="ECO:0000256" key="1">
    <source>
        <dbReference type="ARBA" id="ARBA00006594"/>
    </source>
</evidence>
<dbReference type="PANTHER" id="PTHR42933:SF3">
    <property type="entry name" value="TYPE I RESTRICTION ENZYME MJAVIII METHYLASE SUBUNIT"/>
    <property type="match status" value="1"/>
</dbReference>
<evidence type="ECO:0000259" key="11">
    <source>
        <dbReference type="Pfam" id="PF02384"/>
    </source>
</evidence>
<feature type="domain" description="DNA methylase adenine-specific" evidence="11">
    <location>
        <begin position="133"/>
        <end position="472"/>
    </location>
</feature>
<dbReference type="PRINTS" id="PR00507">
    <property type="entry name" value="N12N6MTFRASE"/>
</dbReference>
<dbReference type="InterPro" id="IPR038333">
    <property type="entry name" value="T1MK-like_N_sf"/>
</dbReference>
<dbReference type="PROSITE" id="PS00092">
    <property type="entry name" value="N6_MTASE"/>
    <property type="match status" value="1"/>
</dbReference>
<dbReference type="GO" id="GO:0009007">
    <property type="term" value="F:site-specific DNA-methyltransferase (adenine-specific) activity"/>
    <property type="evidence" value="ECO:0007669"/>
    <property type="project" value="UniProtKB-EC"/>
</dbReference>
<evidence type="ECO:0000256" key="5">
    <source>
        <dbReference type="ARBA" id="ARBA00022679"/>
    </source>
</evidence>
<evidence type="ECO:0000313" key="13">
    <source>
        <dbReference type="Proteomes" id="UP000199542"/>
    </source>
</evidence>
<evidence type="ECO:0000256" key="9">
    <source>
        <dbReference type="ARBA" id="ARBA00047942"/>
    </source>
</evidence>
<dbReference type="Proteomes" id="UP000199542">
    <property type="component" value="Unassembled WGS sequence"/>
</dbReference>
<sequence length="863" mass="95865">MLDKDTKRRIDTCRDILVGKVPDPKSQVEQITVALIYKFMDDMDLEAEELGGERKFFTKDYERYRWAKLVAPGVSGQEMLNTYSEALTKMVENDNLPALFRSIFRNAYLPYRDPETLRSFLREIDSFTYDHSERLGDAFEYLLSVLGSQGDAGQFRTPRHIIDFMVEIIDPKKNEVILDPACGTAGFLISAYKHILKANSSFVVNGNGKHEDADATEQALESPMRFPGDQLSLEDRSRLAGNIKGYDISPDMVRLSLVNLYLHGFADPKVEEYDTLTSEEKWTQTADVILANPPFMSPKGGIKPHTRFQVQSKRSEVLFVDYIAEHLNPNGRAAIVVPEGIIFQSQSAYVALRKMLVENHLAAVVSLPAGVFNPYSGVKTSILILDRAVAKASEHVAFFKIENDGFQLGAQRKAQKGSQLPQVKAELTAWLQEARAGRGEQLNGHFGFVVPREMLVNGSDYNLSGERYRPIEESTSHWPIVKIGEVCEIARGASPRPINDFMTDSPDGVNWIKIGDAPVGAKYITSTKEKVTPAGAEKSRYVRPGDFLLSNSMSFGRPYIMATDGCIHDGWLLLRLKDTSLTDQDYLYHILGSSSVYDQFARQATGGVVNNLNSSIVASVEIPLPPIEVQREIVAEIEGYQRVIEGARAVVDNYRPHIPVDPEWPVPSMGEIADFKNGLNFTRSEDGEPLRIVGVSDFQSNWLVPSDSLSSIQLDAAVGADYLLQPGDVLFVRSNGNPDLVGRSMLVPEEIGRASFSGFTIRARFDTSKASPRYLAHFFKTPLFAERMKTTGQGANIRNLSQGILSELQVPLPDLATQQVIVTEIEAEQALVNGNRDLIARFEKKIDAAIARVWGEAKVEGAA</sequence>
<dbReference type="Gene3D" id="1.20.1260.30">
    <property type="match status" value="1"/>
</dbReference>
<evidence type="ECO:0000259" key="10">
    <source>
        <dbReference type="Pfam" id="PF01420"/>
    </source>
</evidence>
<evidence type="ECO:0000256" key="7">
    <source>
        <dbReference type="ARBA" id="ARBA00022747"/>
    </source>
</evidence>
<dbReference type="SUPFAM" id="SSF116734">
    <property type="entry name" value="DNA methylase specificity domain"/>
    <property type="match status" value="2"/>
</dbReference>
<dbReference type="Gene3D" id="3.90.220.20">
    <property type="entry name" value="DNA methylase specificity domains"/>
    <property type="match status" value="2"/>
</dbReference>
<evidence type="ECO:0000256" key="3">
    <source>
        <dbReference type="ARBA" id="ARBA00011900"/>
    </source>
</evidence>
<feature type="domain" description="Type I restriction modification DNA specificity" evidence="10">
    <location>
        <begin position="477"/>
        <end position="641"/>
    </location>
</feature>
<dbReference type="InterPro" id="IPR003356">
    <property type="entry name" value="DNA_methylase_A-5"/>
</dbReference>
<dbReference type="Pfam" id="PF02384">
    <property type="entry name" value="N6_Mtase"/>
    <property type="match status" value="1"/>
</dbReference>
<name>A0A1G4RDS4_9HYPH</name>
<evidence type="ECO:0000256" key="6">
    <source>
        <dbReference type="ARBA" id="ARBA00022691"/>
    </source>
</evidence>
<dbReference type="CDD" id="cd17517">
    <property type="entry name" value="RMtype1_S_EcoKI_StySPI-TRD2-CR2_like"/>
    <property type="match status" value="1"/>
</dbReference>
<reference evidence="12 13" key="1">
    <citation type="submission" date="2016-10" db="EMBL/GenBank/DDBJ databases">
        <authorList>
            <person name="de Groot N.N."/>
        </authorList>
    </citation>
    <scope>NUCLEOTIDE SEQUENCE [LARGE SCALE GENOMIC DNA]</scope>
    <source>
        <strain evidence="12 13">CGMCC 1.3401</strain>
    </source>
</reference>
<evidence type="ECO:0000313" key="12">
    <source>
        <dbReference type="EMBL" id="SCW54900.1"/>
    </source>
</evidence>
<dbReference type="InterPro" id="IPR000055">
    <property type="entry name" value="Restrct_endonuc_typeI_TRD"/>
</dbReference>
<keyword evidence="5" id="KW-0808">Transferase</keyword>
<dbReference type="GO" id="GO:0008170">
    <property type="term" value="F:N-methyltransferase activity"/>
    <property type="evidence" value="ECO:0007669"/>
    <property type="project" value="InterPro"/>
</dbReference>
<dbReference type="InterPro" id="IPR051537">
    <property type="entry name" value="DNA_Adenine_Mtase"/>
</dbReference>
<dbReference type="InterPro" id="IPR002052">
    <property type="entry name" value="DNA_methylase_N6_adenine_CS"/>
</dbReference>
<dbReference type="Pfam" id="PF01420">
    <property type="entry name" value="Methylase_S"/>
    <property type="match status" value="2"/>
</dbReference>